<dbReference type="PANTHER" id="PTHR43394">
    <property type="entry name" value="ATP-DEPENDENT PERMEASE MDL1, MITOCHONDRIAL"/>
    <property type="match status" value="1"/>
</dbReference>
<dbReference type="Gene3D" id="3.40.50.300">
    <property type="entry name" value="P-loop containing nucleotide triphosphate hydrolases"/>
    <property type="match status" value="1"/>
</dbReference>
<dbReference type="SUPFAM" id="SSF52540">
    <property type="entry name" value="P-loop containing nucleoside triphosphate hydrolases"/>
    <property type="match status" value="1"/>
</dbReference>
<feature type="transmembrane region" description="Helical" evidence="7">
    <location>
        <begin position="253"/>
        <end position="272"/>
    </location>
</feature>
<dbReference type="PROSITE" id="PS50929">
    <property type="entry name" value="ABC_TM1F"/>
    <property type="match status" value="1"/>
</dbReference>
<dbReference type="AlphaFoldDB" id="A0A6N2R620"/>
<dbReference type="EC" id="3.6.3.44" evidence="10"/>
<evidence type="ECO:0000256" key="4">
    <source>
        <dbReference type="ARBA" id="ARBA00022840"/>
    </source>
</evidence>
<dbReference type="InterPro" id="IPR027417">
    <property type="entry name" value="P-loop_NTPase"/>
</dbReference>
<accession>A0A6N2R620</accession>
<feature type="domain" description="ABC transporter" evidence="8">
    <location>
        <begin position="337"/>
        <end position="568"/>
    </location>
</feature>
<feature type="transmembrane region" description="Helical" evidence="7">
    <location>
        <begin position="158"/>
        <end position="177"/>
    </location>
</feature>
<name>A0A6N2R620_BLAHA</name>
<keyword evidence="3" id="KW-0547">Nucleotide-binding</keyword>
<evidence type="ECO:0000259" key="9">
    <source>
        <dbReference type="PROSITE" id="PS50929"/>
    </source>
</evidence>
<dbReference type="SMART" id="SM00382">
    <property type="entry name" value="AAA"/>
    <property type="match status" value="1"/>
</dbReference>
<comment type="subcellular location">
    <subcellularLocation>
        <location evidence="1">Cell membrane</location>
        <topology evidence="1">Multi-pass membrane protein</topology>
    </subcellularLocation>
</comment>
<evidence type="ECO:0000259" key="8">
    <source>
        <dbReference type="PROSITE" id="PS50893"/>
    </source>
</evidence>
<feature type="transmembrane region" description="Helical" evidence="7">
    <location>
        <begin position="130"/>
        <end position="152"/>
    </location>
</feature>
<sequence length="570" mass="63132">MKKYLNLMSCKTKLKCIGVVLLTMLSSVLASIWPVHLGNIYTDISNNEITSVHQCLSTVLMFGLIYLAAESITIFRRVLLDCVIASHESEVRENTIEKLLKMPISYYGGDKLSGERTAQLNQGVAGLSQLIKICCNDVFATVLTAICTLFQVATNAPFTIAAIMMGYLIITVMVSVFQIRSQNGIREDIVAQKNGLDGQICQSISNLELIRSMDAGEYEIDRLKPSILKISSTEKKHHRYMGTFDCVKQFCKITFQVIILIVSVVMIVKHYMAPGAVITVCLLFQQLIKPIDEVYRFMDETASSVVKARVLDNIAKADIDTTFKIKSGKKEAVKGEIILKDTIIMDPSGKEIVKYDNLTIPCNSVVAVIGDSGCGKSSLMKCLTRYFEHGSHSTISILGSNIDTYSQKELIDTLLYVPQKGFFFAGTIRENLMYGLSDKVSDKELIVALRSVCLYDSLVATVRDKNFVAADGIDKMVLDYAIGEGGTGLSGGEGQRLSLARVFLRRPKVFVFDESTTGLDGNTAEKVLFNIEEYAKNIGAGIIYISHDDRVVNRCKYVIKLVNQLKFANK</sequence>
<evidence type="ECO:0000256" key="5">
    <source>
        <dbReference type="ARBA" id="ARBA00022989"/>
    </source>
</evidence>
<organism evidence="10">
    <name type="scientific">Blautia hansenii</name>
    <name type="common">Ruminococcus hansenii</name>
    <dbReference type="NCBI Taxonomy" id="1322"/>
    <lineage>
        <taxon>Bacteria</taxon>
        <taxon>Bacillati</taxon>
        <taxon>Bacillota</taxon>
        <taxon>Clostridia</taxon>
        <taxon>Lachnospirales</taxon>
        <taxon>Lachnospiraceae</taxon>
        <taxon>Blautia</taxon>
    </lineage>
</organism>
<dbReference type="GO" id="GO:0016887">
    <property type="term" value="F:ATP hydrolysis activity"/>
    <property type="evidence" value="ECO:0007669"/>
    <property type="project" value="InterPro"/>
</dbReference>
<dbReference type="RefSeq" id="WP_156341800.1">
    <property type="nucleotide sequence ID" value="NZ_CACRSY010000004.1"/>
</dbReference>
<evidence type="ECO:0000256" key="6">
    <source>
        <dbReference type="ARBA" id="ARBA00023136"/>
    </source>
</evidence>
<dbReference type="PROSITE" id="PS50893">
    <property type="entry name" value="ABC_TRANSPORTER_2"/>
    <property type="match status" value="1"/>
</dbReference>
<dbReference type="InterPro" id="IPR003439">
    <property type="entry name" value="ABC_transporter-like_ATP-bd"/>
</dbReference>
<keyword evidence="4 10" id="KW-0067">ATP-binding</keyword>
<dbReference type="GO" id="GO:0005524">
    <property type="term" value="F:ATP binding"/>
    <property type="evidence" value="ECO:0007669"/>
    <property type="project" value="UniProtKB-KW"/>
</dbReference>
<dbReference type="InterPro" id="IPR003593">
    <property type="entry name" value="AAA+_ATPase"/>
</dbReference>
<evidence type="ECO:0000256" key="3">
    <source>
        <dbReference type="ARBA" id="ARBA00022741"/>
    </source>
</evidence>
<keyword evidence="2 7" id="KW-0812">Transmembrane</keyword>
<keyword evidence="5 7" id="KW-1133">Transmembrane helix</keyword>
<dbReference type="InterPro" id="IPR039421">
    <property type="entry name" value="Type_1_exporter"/>
</dbReference>
<dbReference type="SUPFAM" id="SSF90123">
    <property type="entry name" value="ABC transporter transmembrane region"/>
    <property type="match status" value="1"/>
</dbReference>
<evidence type="ECO:0000256" key="2">
    <source>
        <dbReference type="ARBA" id="ARBA00022692"/>
    </source>
</evidence>
<evidence type="ECO:0000256" key="1">
    <source>
        <dbReference type="ARBA" id="ARBA00004651"/>
    </source>
</evidence>
<dbReference type="Gene3D" id="1.20.1560.10">
    <property type="entry name" value="ABC transporter type 1, transmembrane domain"/>
    <property type="match status" value="1"/>
</dbReference>
<dbReference type="PANTHER" id="PTHR43394:SF1">
    <property type="entry name" value="ATP-BINDING CASSETTE SUB-FAMILY B MEMBER 10, MITOCHONDRIAL"/>
    <property type="match status" value="1"/>
</dbReference>
<keyword evidence="10" id="KW-0378">Hydrolase</keyword>
<dbReference type="InterPro" id="IPR011527">
    <property type="entry name" value="ABC1_TM_dom"/>
</dbReference>
<dbReference type="Pfam" id="PF00664">
    <property type="entry name" value="ABC_membrane"/>
    <property type="match status" value="1"/>
</dbReference>
<dbReference type="EMBL" id="CACRSY010000004">
    <property type="protein sequence ID" value="VYS76332.1"/>
    <property type="molecule type" value="Genomic_DNA"/>
</dbReference>
<evidence type="ECO:0000313" key="10">
    <source>
        <dbReference type="EMBL" id="VYS76332.1"/>
    </source>
</evidence>
<feature type="transmembrane region" description="Helical" evidence="7">
    <location>
        <begin position="49"/>
        <end position="69"/>
    </location>
</feature>
<feature type="domain" description="ABC transmembrane type-1" evidence="9">
    <location>
        <begin position="17"/>
        <end position="303"/>
    </location>
</feature>
<dbReference type="InterPro" id="IPR036640">
    <property type="entry name" value="ABC1_TM_sf"/>
</dbReference>
<dbReference type="Pfam" id="PF00005">
    <property type="entry name" value="ABC_tran"/>
    <property type="match status" value="1"/>
</dbReference>
<gene>
    <name evidence="10" type="primary">lmrA</name>
    <name evidence="10" type="ORF">BHLFYP23_01487</name>
</gene>
<dbReference type="GO" id="GO:0015421">
    <property type="term" value="F:ABC-type oligopeptide transporter activity"/>
    <property type="evidence" value="ECO:0007669"/>
    <property type="project" value="TreeGrafter"/>
</dbReference>
<proteinExistence type="predicted"/>
<reference evidence="10" key="1">
    <citation type="submission" date="2019-11" db="EMBL/GenBank/DDBJ databases">
        <authorList>
            <person name="Feng L."/>
        </authorList>
    </citation>
    <scope>NUCLEOTIDE SEQUENCE</scope>
    <source>
        <strain evidence="10">BhanseniiLFYP23</strain>
    </source>
</reference>
<dbReference type="GO" id="GO:0005886">
    <property type="term" value="C:plasma membrane"/>
    <property type="evidence" value="ECO:0007669"/>
    <property type="project" value="UniProtKB-SubCell"/>
</dbReference>
<keyword evidence="6 7" id="KW-0472">Membrane</keyword>
<protein>
    <submittedName>
        <fullName evidence="10">Multidrug resistance ABC transporter ATP-binding and permease protein</fullName>
        <ecNumber evidence="10">3.6.3.44</ecNumber>
    </submittedName>
</protein>
<evidence type="ECO:0000256" key="7">
    <source>
        <dbReference type="SAM" id="Phobius"/>
    </source>
</evidence>